<dbReference type="InterPro" id="IPR036513">
    <property type="entry name" value="STAS_dom_sf"/>
</dbReference>
<feature type="domain" description="HPt" evidence="2">
    <location>
        <begin position="7"/>
        <end position="104"/>
    </location>
</feature>
<keyword evidence="3" id="KW-0808">Transferase</keyword>
<comment type="caution">
    <text evidence="3">The sequence shown here is derived from an EMBL/GenBank/DDBJ whole genome shotgun (WGS) entry which is preliminary data.</text>
</comment>
<name>A0A1J5N6D7_9BACT</name>
<dbReference type="PANTHER" id="PTHR43395">
    <property type="entry name" value="SENSOR HISTIDINE KINASE CHEA"/>
    <property type="match status" value="1"/>
</dbReference>
<dbReference type="GO" id="GO:0000160">
    <property type="term" value="P:phosphorelay signal transduction system"/>
    <property type="evidence" value="ECO:0007669"/>
    <property type="project" value="InterPro"/>
</dbReference>
<organism evidence="3 4">
    <name type="scientific">Pseudodesulfovibrio hydrargyri</name>
    <dbReference type="NCBI Taxonomy" id="2125990"/>
    <lineage>
        <taxon>Bacteria</taxon>
        <taxon>Pseudomonadati</taxon>
        <taxon>Thermodesulfobacteriota</taxon>
        <taxon>Desulfovibrionia</taxon>
        <taxon>Desulfovibrionales</taxon>
        <taxon>Desulfovibrionaceae</taxon>
    </lineage>
</organism>
<gene>
    <name evidence="3" type="primary">cheA_3</name>
    <name evidence="3" type="ORF">BerOc1_03140</name>
</gene>
<dbReference type="RefSeq" id="WP_071546570.1">
    <property type="nucleotide sequence ID" value="NZ_LKAQ01000004.1"/>
</dbReference>
<dbReference type="PANTHER" id="PTHR43395:SF10">
    <property type="entry name" value="CHEMOTAXIS PROTEIN CHEA"/>
    <property type="match status" value="1"/>
</dbReference>
<dbReference type="EMBL" id="LKAQ01000004">
    <property type="protein sequence ID" value="OIQ51195.1"/>
    <property type="molecule type" value="Genomic_DNA"/>
</dbReference>
<evidence type="ECO:0000313" key="4">
    <source>
        <dbReference type="Proteomes" id="UP000181901"/>
    </source>
</evidence>
<dbReference type="Proteomes" id="UP000181901">
    <property type="component" value="Unassembled WGS sequence"/>
</dbReference>
<dbReference type="PROSITE" id="PS50894">
    <property type="entry name" value="HPT"/>
    <property type="match status" value="1"/>
</dbReference>
<dbReference type="OrthoDB" id="5449508at2"/>
<accession>A0A1J5N6D7</accession>
<dbReference type="SUPFAM" id="SSF52091">
    <property type="entry name" value="SpoIIaa-like"/>
    <property type="match status" value="1"/>
</dbReference>
<dbReference type="InterPro" id="IPR051315">
    <property type="entry name" value="Bact_Chemotaxis_CheA"/>
</dbReference>
<dbReference type="SMART" id="SM00073">
    <property type="entry name" value="HPT"/>
    <property type="match status" value="1"/>
</dbReference>
<feature type="modified residue" description="Phosphohistidine" evidence="1">
    <location>
        <position position="46"/>
    </location>
</feature>
<dbReference type="SUPFAM" id="SSF47226">
    <property type="entry name" value="Histidine-containing phosphotransfer domain, HPT domain"/>
    <property type="match status" value="1"/>
</dbReference>
<evidence type="ECO:0000313" key="3">
    <source>
        <dbReference type="EMBL" id="OIQ51195.1"/>
    </source>
</evidence>
<dbReference type="AlphaFoldDB" id="A0A1J5N6D7"/>
<evidence type="ECO:0000256" key="1">
    <source>
        <dbReference type="PROSITE-ProRule" id="PRU00110"/>
    </source>
</evidence>
<dbReference type="GO" id="GO:0004673">
    <property type="term" value="F:protein histidine kinase activity"/>
    <property type="evidence" value="ECO:0007669"/>
    <property type="project" value="UniProtKB-EC"/>
</dbReference>
<dbReference type="CDD" id="cd00088">
    <property type="entry name" value="HPT"/>
    <property type="match status" value="1"/>
</dbReference>
<proteinExistence type="predicted"/>
<dbReference type="InterPro" id="IPR008207">
    <property type="entry name" value="Sig_transdc_His_kin_Hpt_dom"/>
</dbReference>
<keyword evidence="4" id="KW-1185">Reference proteome</keyword>
<keyword evidence="1" id="KW-0597">Phosphoprotein</keyword>
<dbReference type="Pfam" id="PF01627">
    <property type="entry name" value="Hpt"/>
    <property type="match status" value="1"/>
</dbReference>
<sequence>MSEDPMVEEFFSEVNDKYYPQVMEGLELLEGDDLSQGIEILARPLHTIKGVTGFMAGFEEASHFTHKIEDFLKKVQSGEVESTPGNVTLLSRGVNMIFQVLEQLREGDTDTGEREEVLSLIKEASSSEQAEGESLGAGVDVETRDGVTVITVKDPRVHLEGHFKPIISAILSIEPGDPVLLDLGGVLTFGSGAWAAVASMGTTFKIAACNLSPDAKQTLIGWGLDKTISIYPDRETYFTAQ</sequence>
<dbReference type="EC" id="2.7.13.3" evidence="3"/>
<protein>
    <submittedName>
        <fullName evidence="3">Chemotaxis protein CheA</fullName>
        <ecNumber evidence="3">2.7.13.3</ecNumber>
    </submittedName>
</protein>
<dbReference type="Gene3D" id="1.20.120.160">
    <property type="entry name" value="HPT domain"/>
    <property type="match status" value="1"/>
</dbReference>
<evidence type="ECO:0000259" key="2">
    <source>
        <dbReference type="PROSITE" id="PS50894"/>
    </source>
</evidence>
<reference evidence="3 4" key="1">
    <citation type="submission" date="2015-09" db="EMBL/GenBank/DDBJ databases">
        <title>Genome of Desulfovibrio dechloracetivorans BerOc1, a mercury methylating strain isolated from highly hydrocarbons and metals contaminated coastal sediments.</title>
        <authorList>
            <person name="Goni Urriza M."/>
            <person name="Gassie C."/>
            <person name="Bouchez O."/>
            <person name="Klopp C."/>
            <person name="Ranchou-Peyruse A."/>
            <person name="Remy G."/>
        </authorList>
    </citation>
    <scope>NUCLEOTIDE SEQUENCE [LARGE SCALE GENOMIC DNA]</scope>
    <source>
        <strain evidence="3 4">BerOc1</strain>
    </source>
</reference>
<dbReference type="InterPro" id="IPR036641">
    <property type="entry name" value="HPT_dom_sf"/>
</dbReference>